<keyword evidence="2" id="KW-0732">Signal</keyword>
<feature type="chain" id="PRO_5003823210" evidence="2">
    <location>
        <begin position="30"/>
        <end position="375"/>
    </location>
</feature>
<reference evidence="4" key="1">
    <citation type="submission" date="2012-08" db="EMBL/GenBank/DDBJ databases">
        <title>The Genome Sequence of Wuchereria bancrofti.</title>
        <authorList>
            <person name="Nutman T.B."/>
            <person name="Fink D.L."/>
            <person name="Russ C."/>
            <person name="Young S."/>
            <person name="Zeng Q."/>
            <person name="Koehrsen M."/>
            <person name="Alvarado L."/>
            <person name="Berlin A."/>
            <person name="Chapman S.B."/>
            <person name="Chen Z."/>
            <person name="Freedman E."/>
            <person name="Gellesch M."/>
            <person name="Goldberg J."/>
            <person name="Griggs A."/>
            <person name="Gujja S."/>
            <person name="Heilman E.R."/>
            <person name="Heiman D."/>
            <person name="Hepburn T."/>
            <person name="Howarth C."/>
            <person name="Jen D."/>
            <person name="Larson L."/>
            <person name="Lewis B."/>
            <person name="Mehta T."/>
            <person name="Park D."/>
            <person name="Pearson M."/>
            <person name="Roberts A."/>
            <person name="Saif S."/>
            <person name="Shea T."/>
            <person name="Shenoy N."/>
            <person name="Sisk P."/>
            <person name="Stolte C."/>
            <person name="Sykes S."/>
            <person name="Walk T."/>
            <person name="White J."/>
            <person name="Yandava C."/>
            <person name="Haas B."/>
            <person name="Henn M.R."/>
            <person name="Nusbaum C."/>
            <person name="Birren B."/>
        </authorList>
    </citation>
    <scope>NUCLEOTIDE SEQUENCE [LARGE SCALE GENOMIC DNA]</scope>
    <source>
        <strain evidence="4">NA</strain>
    </source>
</reference>
<dbReference type="PANTHER" id="PTHR23346">
    <property type="entry name" value="TRANSLATIONAL ACTIVATOR GCN1-RELATED"/>
    <property type="match status" value="1"/>
</dbReference>
<keyword evidence="1" id="KW-0677">Repeat</keyword>
<evidence type="ECO:0000256" key="1">
    <source>
        <dbReference type="ARBA" id="ARBA00022737"/>
    </source>
</evidence>
<accession>J9E5N3</accession>
<dbReference type="GO" id="GO:0006417">
    <property type="term" value="P:regulation of translation"/>
    <property type="evidence" value="ECO:0007669"/>
    <property type="project" value="TreeGrafter"/>
</dbReference>
<evidence type="ECO:0000256" key="2">
    <source>
        <dbReference type="SAM" id="SignalP"/>
    </source>
</evidence>
<dbReference type="PANTHER" id="PTHR23346:SF7">
    <property type="entry name" value="STALLED RIBOSOME SENSOR GCN1"/>
    <property type="match status" value="1"/>
</dbReference>
<sequence>MQRRKIFDLGIGVLTSGLLMSCSLQLVESDPCCWNRWVRSITNIDRLLDKGGALVMMDRIFCAKDVIIQCNAIRMLMSSGGVTKNIRSVVWAYCTNLLNEIDIERYVSITDREVAIYNTPDGVLYNTAVLELNYEEEFGVKNVKRENKAYKYKEQLLEVQLKKELAEKRRQEGKLIPQQEKAKRNELIVEKEIRKNLSDLYLKCKERTESLVAAITGDPVGSAKYVHLLISVAIPLLKSPLVSPLAYNIFRSFRNAAFEPSEDYLHELILHSSVRTLRSVYTDVAWSQEPLTVQVERTIALLAARCVLMPVLFDHEEFSIEEMLDVNDEEAMNLIKFNVSFPLINTVLRDESFPYALRLNAMRLLSSALKGKFIE</sequence>
<protein>
    <submittedName>
        <fullName evidence="3">Uncharacterized protein</fullName>
    </submittedName>
</protein>
<organism evidence="3 4">
    <name type="scientific">Wuchereria bancrofti</name>
    <dbReference type="NCBI Taxonomy" id="6293"/>
    <lineage>
        <taxon>Eukaryota</taxon>
        <taxon>Metazoa</taxon>
        <taxon>Ecdysozoa</taxon>
        <taxon>Nematoda</taxon>
        <taxon>Chromadorea</taxon>
        <taxon>Rhabditida</taxon>
        <taxon>Spirurina</taxon>
        <taxon>Spiruromorpha</taxon>
        <taxon>Filarioidea</taxon>
        <taxon>Onchocercidae</taxon>
        <taxon>Wuchereria</taxon>
    </lineage>
</organism>
<comment type="caution">
    <text evidence="3">The sequence shown here is derived from an EMBL/GenBank/DDBJ whole genome shotgun (WGS) entry which is preliminary data.</text>
</comment>
<dbReference type="GO" id="GO:0005829">
    <property type="term" value="C:cytosol"/>
    <property type="evidence" value="ECO:0007669"/>
    <property type="project" value="TreeGrafter"/>
</dbReference>
<feature type="signal peptide" evidence="2">
    <location>
        <begin position="1"/>
        <end position="29"/>
    </location>
</feature>
<dbReference type="EMBL" id="ADBV01007629">
    <property type="protein sequence ID" value="EJW77561.1"/>
    <property type="molecule type" value="Genomic_DNA"/>
</dbReference>
<dbReference type="AlphaFoldDB" id="J9E5N3"/>
<evidence type="ECO:0000313" key="4">
    <source>
        <dbReference type="Proteomes" id="UP000004810"/>
    </source>
</evidence>
<dbReference type="GO" id="GO:0019887">
    <property type="term" value="F:protein kinase regulator activity"/>
    <property type="evidence" value="ECO:0007669"/>
    <property type="project" value="TreeGrafter"/>
</dbReference>
<feature type="non-terminal residue" evidence="3">
    <location>
        <position position="375"/>
    </location>
</feature>
<evidence type="ECO:0000313" key="3">
    <source>
        <dbReference type="EMBL" id="EJW77561.1"/>
    </source>
</evidence>
<dbReference type="Proteomes" id="UP000004810">
    <property type="component" value="Unassembled WGS sequence"/>
</dbReference>
<proteinExistence type="predicted"/>
<gene>
    <name evidence="3" type="ORF">WUBG_11532</name>
</gene>
<dbReference type="PROSITE" id="PS51257">
    <property type="entry name" value="PROKAR_LIPOPROTEIN"/>
    <property type="match status" value="1"/>
</dbReference>
<name>J9E5N3_WUCBA</name>
<dbReference type="GO" id="GO:0034198">
    <property type="term" value="P:cellular response to amino acid starvation"/>
    <property type="evidence" value="ECO:0007669"/>
    <property type="project" value="TreeGrafter"/>
</dbReference>